<gene>
    <name evidence="1" type="ORF">SAMN04488026_10907</name>
</gene>
<evidence type="ECO:0000313" key="2">
    <source>
        <dbReference type="Proteomes" id="UP000199382"/>
    </source>
</evidence>
<keyword evidence="2" id="KW-1185">Reference proteome</keyword>
<dbReference type="Pfam" id="PF04134">
    <property type="entry name" value="DCC1-like"/>
    <property type="match status" value="1"/>
</dbReference>
<evidence type="ECO:0000313" key="1">
    <source>
        <dbReference type="EMBL" id="SDL50821.1"/>
    </source>
</evidence>
<dbReference type="PANTHER" id="PTHR34290:SF2">
    <property type="entry name" value="OS04G0668800 PROTEIN"/>
    <property type="match status" value="1"/>
</dbReference>
<sequence length="138" mass="15102">MPRSDPALTATADPGESGDRLTVYFDGSCPLCTAEINFYASRRGSDALHLVDVSAETADTGPDLERDAAMRRFHVRRSDGSLLSGAAAFAAIWEVLPGWRVAGRLARRRPVTAVLDAGYRLFLPVRPTLSRATRWITR</sequence>
<dbReference type="EMBL" id="FNEK01000090">
    <property type="protein sequence ID" value="SDL50821.1"/>
    <property type="molecule type" value="Genomic_DNA"/>
</dbReference>
<dbReference type="PANTHER" id="PTHR34290">
    <property type="entry name" value="SI:CH73-390P7.2"/>
    <property type="match status" value="1"/>
</dbReference>
<dbReference type="GO" id="GO:0015035">
    <property type="term" value="F:protein-disulfide reductase activity"/>
    <property type="evidence" value="ECO:0007669"/>
    <property type="project" value="InterPro"/>
</dbReference>
<dbReference type="STRING" id="571298.SAMN04488026_10907"/>
<dbReference type="InterPro" id="IPR044691">
    <property type="entry name" value="DCC1_Trx"/>
</dbReference>
<dbReference type="Proteomes" id="UP000199382">
    <property type="component" value="Unassembled WGS sequence"/>
</dbReference>
<dbReference type="RefSeq" id="WP_093163746.1">
    <property type="nucleotide sequence ID" value="NZ_FNEK01000090.1"/>
</dbReference>
<accession>A0A1G9KM70</accession>
<proteinExistence type="predicted"/>
<reference evidence="1 2" key="1">
    <citation type="submission" date="2016-10" db="EMBL/GenBank/DDBJ databases">
        <authorList>
            <person name="de Groot N.N."/>
        </authorList>
    </citation>
    <scope>NUCLEOTIDE SEQUENCE [LARGE SCALE GENOMIC DNA]</scope>
    <source>
        <strain evidence="1 2">DSM 25294</strain>
    </source>
</reference>
<dbReference type="AlphaFoldDB" id="A0A1G9KM70"/>
<organism evidence="1 2">
    <name type="scientific">Aliiruegeria lutimaris</name>
    <dbReference type="NCBI Taxonomy" id="571298"/>
    <lineage>
        <taxon>Bacteria</taxon>
        <taxon>Pseudomonadati</taxon>
        <taxon>Pseudomonadota</taxon>
        <taxon>Alphaproteobacteria</taxon>
        <taxon>Rhodobacterales</taxon>
        <taxon>Roseobacteraceae</taxon>
        <taxon>Aliiruegeria</taxon>
    </lineage>
</organism>
<name>A0A1G9KM70_9RHOB</name>
<dbReference type="OrthoDB" id="9801773at2"/>
<dbReference type="InterPro" id="IPR007263">
    <property type="entry name" value="DCC1-like"/>
</dbReference>
<protein>
    <submittedName>
        <fullName evidence="1">Predicted thiol-disulfide oxidoreductase YuxK, DCC family</fullName>
    </submittedName>
</protein>